<dbReference type="Gene3D" id="3.90.176.10">
    <property type="entry name" value="Toxin ADP-ribosyltransferase, Chain A, domain 1"/>
    <property type="match status" value="1"/>
</dbReference>
<evidence type="ECO:0000313" key="3">
    <source>
        <dbReference type="EMBL" id="CAF1417015.1"/>
    </source>
</evidence>
<organism evidence="4 6">
    <name type="scientific">Adineta ricciae</name>
    <name type="common">Rotifer</name>
    <dbReference type="NCBI Taxonomy" id="249248"/>
    <lineage>
        <taxon>Eukaryota</taxon>
        <taxon>Metazoa</taxon>
        <taxon>Spiralia</taxon>
        <taxon>Gnathifera</taxon>
        <taxon>Rotifera</taxon>
        <taxon>Eurotatoria</taxon>
        <taxon>Bdelloidea</taxon>
        <taxon>Adinetida</taxon>
        <taxon>Adinetidae</taxon>
        <taxon>Adineta</taxon>
    </lineage>
</organism>
<evidence type="ECO:0000313" key="4">
    <source>
        <dbReference type="EMBL" id="CAF1521210.1"/>
    </source>
</evidence>
<keyword evidence="1" id="KW-0472">Membrane</keyword>
<dbReference type="EMBL" id="CAJNOR010003468">
    <property type="protein sequence ID" value="CAF1417015.1"/>
    <property type="molecule type" value="Genomic_DNA"/>
</dbReference>
<dbReference type="Proteomes" id="UP000663852">
    <property type="component" value="Unassembled WGS sequence"/>
</dbReference>
<feature type="domain" description="J" evidence="2">
    <location>
        <begin position="667"/>
        <end position="724"/>
    </location>
</feature>
<dbReference type="AlphaFoldDB" id="A0A815UKQ7"/>
<dbReference type="InterPro" id="IPR001623">
    <property type="entry name" value="DnaJ_domain"/>
</dbReference>
<sequence>MEAETAIFQQIVFTEALTTPNWRRYFSYLSDAGIATIEDFLETSNSILNELAKNIPSAPLNRIRTLRDNLIKIKSQCNNSFTEELGAISFFHQFEFIPHFTCEQYLADIPMENTESEIRQAKNKITTIDYTGLTKYQAIFIALYCQEASNQNRSFYYLTNQFLRERNEKLICMRSSLFLLESGLRSLPSIREITWRGMNTAPDLGKIIVGKTICFTGICSTSRDKNQTLCFMNVPPNAGLHKRTLLKLYMTHGVSIQQWSCYQFENEVVASFCSRWKVLRVEQNRDETFDNGVYHCDYYIVLHQLSNEPLFRSDTELTGLYLLSKIEYEKPSDLHENFKEKFLDLFNQLNDATAKDILESVLSNTNYWNEENKGFKNNPENKEIFQVITHFLEGVKSLSSEFQHHGINLRKAFEICEIHRIYATIRLFYEEDGAERTIEDLQQLGFDTESAKKIYNQEYVKQELQLVYKKLNYYGTVDSPQNVSKWLCKLRLNHYIMRDGVMVSAYELAHVSVNGAKRIFPRFRNLFNGSIQFDNYRYFGKSIGYEIQYSDFAIAGIIFAVQFGMHSVQLWHGDITTRQFIKSIATSAVSVVAGFSGGATAGWFAAGCAGLLGLASWPAGLLVLVGTAAGGLVCGGGADYVIRRLMEKYFPDGEAEELNAQRKLYCAALTILACNPDSTMRKIQQAYYRKAQATHPDKCDNKAVAEEEFKKVTAAYEIAKNYHEVLENACKTLGIPNEFTIEQVKMCKNTVKNNDELKRAYNIVYRHLVYNSNKWKKIRNWLDSDQNLKLNDSAPLPITKS</sequence>
<feature type="transmembrane region" description="Helical" evidence="1">
    <location>
        <begin position="617"/>
        <end position="642"/>
    </location>
</feature>
<accession>A0A815UKQ7</accession>
<evidence type="ECO:0000256" key="1">
    <source>
        <dbReference type="SAM" id="Phobius"/>
    </source>
</evidence>
<dbReference type="Gene3D" id="1.10.287.110">
    <property type="entry name" value="DnaJ domain"/>
    <property type="match status" value="1"/>
</dbReference>
<feature type="transmembrane region" description="Helical" evidence="1">
    <location>
        <begin position="584"/>
        <end position="605"/>
    </location>
</feature>
<dbReference type="EMBL" id="CAJNOJ010000773">
    <property type="protein sequence ID" value="CAF1521210.1"/>
    <property type="molecule type" value="Genomic_DNA"/>
</dbReference>
<protein>
    <recommendedName>
        <fullName evidence="2">J domain-containing protein</fullName>
    </recommendedName>
</protein>
<keyword evidence="1" id="KW-0812">Transmembrane</keyword>
<evidence type="ECO:0000313" key="5">
    <source>
        <dbReference type="Proteomes" id="UP000663828"/>
    </source>
</evidence>
<dbReference type="OrthoDB" id="10033417at2759"/>
<evidence type="ECO:0000313" key="6">
    <source>
        <dbReference type="Proteomes" id="UP000663852"/>
    </source>
</evidence>
<comment type="caution">
    <text evidence="4">The sequence shown here is derived from an EMBL/GenBank/DDBJ whole genome shotgun (WGS) entry which is preliminary data.</text>
</comment>
<feature type="transmembrane region" description="Helical" evidence="1">
    <location>
        <begin position="552"/>
        <end position="572"/>
    </location>
</feature>
<dbReference type="Pfam" id="PF00226">
    <property type="entry name" value="DnaJ"/>
    <property type="match status" value="1"/>
</dbReference>
<reference evidence="4" key="1">
    <citation type="submission" date="2021-02" db="EMBL/GenBank/DDBJ databases">
        <authorList>
            <person name="Nowell W R."/>
        </authorList>
    </citation>
    <scope>NUCLEOTIDE SEQUENCE</scope>
</reference>
<proteinExistence type="predicted"/>
<dbReference type="PROSITE" id="PS50076">
    <property type="entry name" value="DNAJ_2"/>
    <property type="match status" value="1"/>
</dbReference>
<dbReference type="CDD" id="cd06257">
    <property type="entry name" value="DnaJ"/>
    <property type="match status" value="1"/>
</dbReference>
<dbReference type="SUPFAM" id="SSF56399">
    <property type="entry name" value="ADP-ribosylation"/>
    <property type="match status" value="1"/>
</dbReference>
<name>A0A815UKQ7_ADIRI</name>
<dbReference type="Proteomes" id="UP000663828">
    <property type="component" value="Unassembled WGS sequence"/>
</dbReference>
<keyword evidence="5" id="KW-1185">Reference proteome</keyword>
<evidence type="ECO:0000259" key="2">
    <source>
        <dbReference type="PROSITE" id="PS50076"/>
    </source>
</evidence>
<keyword evidence="1" id="KW-1133">Transmembrane helix</keyword>
<dbReference type="InterPro" id="IPR036869">
    <property type="entry name" value="J_dom_sf"/>
</dbReference>
<dbReference type="SUPFAM" id="SSF46565">
    <property type="entry name" value="Chaperone J-domain"/>
    <property type="match status" value="1"/>
</dbReference>
<gene>
    <name evidence="4" type="ORF">EDS130_LOCUS43886</name>
    <name evidence="3" type="ORF">XAT740_LOCUS34991</name>
</gene>
<dbReference type="SMART" id="SM00271">
    <property type="entry name" value="DnaJ"/>
    <property type="match status" value="1"/>
</dbReference>